<name>A0A1G8EDT7_9FLAO</name>
<protein>
    <submittedName>
        <fullName evidence="1">Predicted esterase YcpF, UPF0227 family</fullName>
    </submittedName>
</protein>
<dbReference type="AlphaFoldDB" id="A0A1G8EDT7"/>
<evidence type="ECO:0000313" key="2">
    <source>
        <dbReference type="Proteomes" id="UP000243588"/>
    </source>
</evidence>
<organism evidence="1 2">
    <name type="scientific">Myroides phaeus</name>
    <dbReference type="NCBI Taxonomy" id="702745"/>
    <lineage>
        <taxon>Bacteria</taxon>
        <taxon>Pseudomonadati</taxon>
        <taxon>Bacteroidota</taxon>
        <taxon>Flavobacteriia</taxon>
        <taxon>Flavobacteriales</taxon>
        <taxon>Flavobacteriaceae</taxon>
        <taxon>Myroides</taxon>
    </lineage>
</organism>
<accession>A0A1G8EDT7</accession>
<dbReference type="Gene3D" id="3.40.50.1820">
    <property type="entry name" value="alpha/beta hydrolase"/>
    <property type="match status" value="1"/>
</dbReference>
<dbReference type="RefSeq" id="WP_090408207.1">
    <property type="nucleotide sequence ID" value="NZ_FNDQ01000010.1"/>
</dbReference>
<dbReference type="Pfam" id="PF05728">
    <property type="entry name" value="UPF0227"/>
    <property type="match status" value="1"/>
</dbReference>
<dbReference type="InterPro" id="IPR008886">
    <property type="entry name" value="UPF0227/Esterase_YqiA"/>
</dbReference>
<proteinExistence type="predicted"/>
<dbReference type="EMBL" id="FNDQ01000010">
    <property type="protein sequence ID" value="SDH68034.1"/>
    <property type="molecule type" value="Genomic_DNA"/>
</dbReference>
<dbReference type="InterPro" id="IPR029058">
    <property type="entry name" value="AB_hydrolase_fold"/>
</dbReference>
<dbReference type="SUPFAM" id="SSF53474">
    <property type="entry name" value="alpha/beta-Hydrolases"/>
    <property type="match status" value="1"/>
</dbReference>
<reference evidence="2" key="1">
    <citation type="submission" date="2016-10" db="EMBL/GenBank/DDBJ databases">
        <authorList>
            <person name="Varghese N."/>
            <person name="Submissions S."/>
        </authorList>
    </citation>
    <scope>NUCLEOTIDE SEQUENCE [LARGE SCALE GENOMIC DNA]</scope>
    <source>
        <strain evidence="2">DSM 23313</strain>
    </source>
</reference>
<gene>
    <name evidence="1" type="ORF">SAMN05421818_11062</name>
</gene>
<sequence>MHIQKTLIYFHGYGSDRQSRKFLNLQSAMKEVEMIAFERTPDTNFKDYMNIAFTAVANTQEVIVVGDSAGANFAYQLREMRQTHGLKTILVLTSPLLNYTNQLRVPVPITDNLQNALVVISQISDALLLLAKNDEVLDFSQYDIYNQPNTVVVYVDDNHQLERFEAYIGYIKAYIGEHNPH</sequence>
<dbReference type="STRING" id="702745.SAMN05421818_11062"/>
<dbReference type="Proteomes" id="UP000243588">
    <property type="component" value="Unassembled WGS sequence"/>
</dbReference>
<keyword evidence="2" id="KW-1185">Reference proteome</keyword>
<evidence type="ECO:0000313" key="1">
    <source>
        <dbReference type="EMBL" id="SDH68034.1"/>
    </source>
</evidence>